<evidence type="ECO:0000313" key="1">
    <source>
        <dbReference type="EMBL" id="MRG95482.1"/>
    </source>
</evidence>
<dbReference type="AlphaFoldDB" id="A0A6N7PTC0"/>
<keyword evidence="2" id="KW-1185">Reference proteome</keyword>
<dbReference type="Gene3D" id="1.20.1260.10">
    <property type="match status" value="1"/>
</dbReference>
<name>A0A6N7PTC0_9BACT</name>
<organism evidence="1 2">
    <name type="scientific">Polyangium spumosum</name>
    <dbReference type="NCBI Taxonomy" id="889282"/>
    <lineage>
        <taxon>Bacteria</taxon>
        <taxon>Pseudomonadati</taxon>
        <taxon>Myxococcota</taxon>
        <taxon>Polyangia</taxon>
        <taxon>Polyangiales</taxon>
        <taxon>Polyangiaceae</taxon>
        <taxon>Polyangium</taxon>
    </lineage>
</organism>
<dbReference type="OrthoDB" id="5505132at2"/>
<dbReference type="RefSeq" id="WP_153822306.1">
    <property type="nucleotide sequence ID" value="NZ_WJIE01000008.1"/>
</dbReference>
<evidence type="ECO:0000313" key="2">
    <source>
        <dbReference type="Proteomes" id="UP000440224"/>
    </source>
</evidence>
<reference evidence="1 2" key="1">
    <citation type="submission" date="2019-10" db="EMBL/GenBank/DDBJ databases">
        <title>A soil myxobacterium in the family Polyangiaceae.</title>
        <authorList>
            <person name="Li Y."/>
            <person name="Wang J."/>
        </authorList>
    </citation>
    <scope>NUCLEOTIDE SEQUENCE [LARGE SCALE GENOMIC DNA]</scope>
    <source>
        <strain evidence="1 2">DSM 14734</strain>
    </source>
</reference>
<dbReference type="EMBL" id="WJIE01000008">
    <property type="protein sequence ID" value="MRG95482.1"/>
    <property type="molecule type" value="Genomic_DNA"/>
</dbReference>
<dbReference type="SUPFAM" id="SSF47240">
    <property type="entry name" value="Ferritin-like"/>
    <property type="match status" value="1"/>
</dbReference>
<dbReference type="InterPro" id="IPR009078">
    <property type="entry name" value="Ferritin-like_SF"/>
</dbReference>
<sequence>MVDVGAATAREAAALIWRSRARAELEASARFTRLAGDLAACDAVSPVVTMAREAAEDERRHAVQCVALVRELGGKAFELGPAPAACKVGPSGLEPRERLLYEVVAMSCVTETLSAALLGELVARAIDPLVRETMQSILRDEVDHARLGWAHLAAEHERGAPDVVGPSLPAMLAGTVSEELFASWAEHPAAESLSGLGALDRAERRRIFRDTMSLVVFPGLRRFGVDTGRGESWLAERLPPS</sequence>
<dbReference type="InterPro" id="IPR012347">
    <property type="entry name" value="Ferritin-like"/>
</dbReference>
<dbReference type="CDD" id="cd00657">
    <property type="entry name" value="Ferritin_like"/>
    <property type="match status" value="1"/>
</dbReference>
<dbReference type="Proteomes" id="UP000440224">
    <property type="component" value="Unassembled WGS sequence"/>
</dbReference>
<proteinExistence type="predicted"/>
<comment type="caution">
    <text evidence="1">The sequence shown here is derived from an EMBL/GenBank/DDBJ whole genome shotgun (WGS) entry which is preliminary data.</text>
</comment>
<gene>
    <name evidence="1" type="ORF">GF068_26720</name>
</gene>
<protein>
    <submittedName>
        <fullName evidence="1">Ferritin-like domain-containing protein</fullName>
    </submittedName>
</protein>
<accession>A0A6N7PTC0</accession>